<protein>
    <submittedName>
        <fullName evidence="2">DUF4843 domain-containing protein</fullName>
    </submittedName>
</protein>
<reference evidence="2 3" key="1">
    <citation type="submission" date="2018-08" db="EMBL/GenBank/DDBJ databases">
        <title>A genome reference for cultivated species of the human gut microbiota.</title>
        <authorList>
            <person name="Zou Y."/>
            <person name="Xue W."/>
            <person name="Luo G."/>
        </authorList>
    </citation>
    <scope>NUCLEOTIDE SEQUENCE [LARGE SCALE GENOMIC DNA]</scope>
    <source>
        <strain evidence="2 3">AF16-14</strain>
    </source>
</reference>
<feature type="region of interest" description="Disordered" evidence="1">
    <location>
        <begin position="220"/>
        <end position="241"/>
    </location>
</feature>
<dbReference type="EMBL" id="QRYC01000012">
    <property type="protein sequence ID" value="RGU56074.1"/>
    <property type="molecule type" value="Genomic_DNA"/>
</dbReference>
<evidence type="ECO:0000256" key="1">
    <source>
        <dbReference type="SAM" id="MobiDB-lite"/>
    </source>
</evidence>
<dbReference type="InterPro" id="IPR032299">
    <property type="entry name" value="DUF4843"/>
</dbReference>
<evidence type="ECO:0000313" key="2">
    <source>
        <dbReference type="EMBL" id="RGU56074.1"/>
    </source>
</evidence>
<dbReference type="Pfam" id="PF16132">
    <property type="entry name" value="DUF4843"/>
    <property type="match status" value="1"/>
</dbReference>
<evidence type="ECO:0000313" key="3">
    <source>
        <dbReference type="Proteomes" id="UP000284243"/>
    </source>
</evidence>
<dbReference type="RefSeq" id="WP_022160504.1">
    <property type="nucleotide sequence ID" value="NZ_JADMUD010000008.1"/>
</dbReference>
<comment type="caution">
    <text evidence="2">The sequence shown here is derived from an EMBL/GenBank/DDBJ whole genome shotgun (WGS) entry which is preliminary data.</text>
</comment>
<sequence>MKEIKYIFLLGLTLMLGSCQKEEIMMYQQRAGVYFSTRSMAYSFTENPGVDTARLRLPVDITGSPVDYRREFKVTLPDFNPWTTAEEDQYKIGQGYVEAGEETGYVELELYKDERLLDSVYTLHLAIQKTPDFPEIRLNRFDMEITFTDKLIQPANWGYLNLGTFSSAWWRFVLNVTNGNPLRYWGGVNPDKDYWTMGYSELAVWRTVIRRELKKYNESPEGPLVHDDGPSKGKPVEMPIN</sequence>
<proteinExistence type="predicted"/>
<organism evidence="2 3">
    <name type="scientific">Odoribacter splanchnicus</name>
    <dbReference type="NCBI Taxonomy" id="28118"/>
    <lineage>
        <taxon>Bacteria</taxon>
        <taxon>Pseudomonadati</taxon>
        <taxon>Bacteroidota</taxon>
        <taxon>Bacteroidia</taxon>
        <taxon>Bacteroidales</taxon>
        <taxon>Odoribacteraceae</taxon>
        <taxon>Odoribacter</taxon>
    </lineage>
</organism>
<gene>
    <name evidence="2" type="ORF">DWW57_09945</name>
</gene>
<dbReference type="PROSITE" id="PS51257">
    <property type="entry name" value="PROKAR_LIPOPROTEIN"/>
    <property type="match status" value="1"/>
</dbReference>
<feature type="compositionally biased region" description="Basic and acidic residues" evidence="1">
    <location>
        <begin position="220"/>
        <end position="235"/>
    </location>
</feature>
<name>A0A412TQE9_9BACT</name>
<accession>A0A412TQE9</accession>
<dbReference type="AlphaFoldDB" id="A0A412TQE9"/>
<dbReference type="Proteomes" id="UP000284243">
    <property type="component" value="Unassembled WGS sequence"/>
</dbReference>